<keyword evidence="2" id="KW-0560">Oxidoreductase</keyword>
<proteinExistence type="inferred from homology"/>
<dbReference type="AlphaFoldDB" id="A0A975D867"/>
<dbReference type="InterPro" id="IPR036291">
    <property type="entry name" value="NAD(P)-bd_dom_sf"/>
</dbReference>
<evidence type="ECO:0000256" key="1">
    <source>
        <dbReference type="ARBA" id="ARBA00006484"/>
    </source>
</evidence>
<reference evidence="3" key="1">
    <citation type="submission" date="2020-07" db="EMBL/GenBank/DDBJ databases">
        <authorList>
            <person name="Camacho E."/>
        </authorList>
    </citation>
    <scope>NUCLEOTIDE SEQUENCE</scope>
    <source>
        <strain evidence="3">MPO218</strain>
    </source>
</reference>
<dbReference type="SUPFAM" id="SSF51735">
    <property type="entry name" value="NAD(P)-binding Rossmann-fold domains"/>
    <property type="match status" value="1"/>
</dbReference>
<dbReference type="Proteomes" id="UP000664914">
    <property type="component" value="Chromosome"/>
</dbReference>
<sequence>MFGLAGRVALVTGGAVGMGRASAVALAAAGATVILADEEARLPRAREIAAGIEGAEAVAVDMTSEASVAALFADIGDRHGRLDILVNAVVLNHNRPTLEIDAAEWDHVQAVNLRSAFLATKGAVPLMRRAGGGRIVNMTTIGSRHPVLHGNGAYSASRAGLNQFTLNCALDFAADGITANAILPGAIITETVAADVPRSGPGTDRARMLHGYGAPEDVAGAVLLLAGPAGRYVNGQMIAVDGGFLLS</sequence>
<dbReference type="Gene3D" id="3.40.50.720">
    <property type="entry name" value="NAD(P)-binding Rossmann-like Domain"/>
    <property type="match status" value="1"/>
</dbReference>
<dbReference type="PRINTS" id="PR00081">
    <property type="entry name" value="GDHRDH"/>
</dbReference>
<dbReference type="EMBL" id="CP059319">
    <property type="protein sequence ID" value="QTH24458.1"/>
    <property type="molecule type" value="Genomic_DNA"/>
</dbReference>
<gene>
    <name evidence="3" type="ORF">HRJ34_03595</name>
</gene>
<dbReference type="PANTHER" id="PTHR24321">
    <property type="entry name" value="DEHYDROGENASES, SHORT CHAIN"/>
    <property type="match status" value="1"/>
</dbReference>
<evidence type="ECO:0000313" key="3">
    <source>
        <dbReference type="EMBL" id="QTH24458.1"/>
    </source>
</evidence>
<accession>A0A975D867</accession>
<dbReference type="PRINTS" id="PR00080">
    <property type="entry name" value="SDRFAMILY"/>
</dbReference>
<name>A0A975D867_9SPHN</name>
<comment type="similarity">
    <text evidence="1">Belongs to the short-chain dehydrogenases/reductases (SDR) family.</text>
</comment>
<dbReference type="GO" id="GO:0016491">
    <property type="term" value="F:oxidoreductase activity"/>
    <property type="evidence" value="ECO:0007669"/>
    <property type="project" value="UniProtKB-KW"/>
</dbReference>
<evidence type="ECO:0000313" key="4">
    <source>
        <dbReference type="Proteomes" id="UP000664914"/>
    </source>
</evidence>
<dbReference type="PANTHER" id="PTHR24321:SF8">
    <property type="entry name" value="ESTRADIOL 17-BETA-DEHYDROGENASE 8-RELATED"/>
    <property type="match status" value="1"/>
</dbReference>
<dbReference type="CDD" id="cd05233">
    <property type="entry name" value="SDR_c"/>
    <property type="match status" value="1"/>
</dbReference>
<dbReference type="InterPro" id="IPR002347">
    <property type="entry name" value="SDR_fam"/>
</dbReference>
<organism evidence="3 4">
    <name type="scientific">Rhizorhabdus wittichii</name>
    <dbReference type="NCBI Taxonomy" id="160791"/>
    <lineage>
        <taxon>Bacteria</taxon>
        <taxon>Pseudomonadati</taxon>
        <taxon>Pseudomonadota</taxon>
        <taxon>Alphaproteobacteria</taxon>
        <taxon>Sphingomonadales</taxon>
        <taxon>Sphingomonadaceae</taxon>
        <taxon>Rhizorhabdus</taxon>
    </lineage>
</organism>
<reference evidence="3" key="2">
    <citation type="submission" date="2021-04" db="EMBL/GenBank/DDBJ databases">
        <title>Isolation and genomic analysis of the ibuprofen-degrading bacterium Sphingomonas strain MPO218.</title>
        <authorList>
            <person name="Aulestia M."/>
            <person name="Flores A."/>
            <person name="Mangas E.L."/>
            <person name="Perez-Pulido A.J."/>
            <person name="Santero E."/>
            <person name="Camacho E.M."/>
        </authorList>
    </citation>
    <scope>NUCLEOTIDE SEQUENCE</scope>
    <source>
        <strain evidence="3">MPO218</strain>
    </source>
</reference>
<dbReference type="FunFam" id="3.40.50.720:FF:000084">
    <property type="entry name" value="Short-chain dehydrogenase reductase"/>
    <property type="match status" value="1"/>
</dbReference>
<evidence type="ECO:0000256" key="2">
    <source>
        <dbReference type="ARBA" id="ARBA00023002"/>
    </source>
</evidence>
<dbReference type="Pfam" id="PF13561">
    <property type="entry name" value="adh_short_C2"/>
    <property type="match status" value="1"/>
</dbReference>
<protein>
    <submittedName>
        <fullName evidence="3">SDR family oxidoreductase</fullName>
    </submittedName>
</protein>